<dbReference type="Gene3D" id="2.20.25.10">
    <property type="match status" value="1"/>
</dbReference>
<accession>A0A444ISH8</accession>
<name>A0A444ISH8_9BACT</name>
<dbReference type="Pfam" id="PF03966">
    <property type="entry name" value="Trm112p"/>
    <property type="match status" value="1"/>
</dbReference>
<dbReference type="InterPro" id="IPR005651">
    <property type="entry name" value="Trm112-like"/>
</dbReference>
<comment type="similarity">
    <text evidence="1">Belongs to the UPF0434 family.</text>
</comment>
<organism evidence="2 3">
    <name type="scientific">Candidatus Electrothrix aarhusensis</name>
    <dbReference type="NCBI Taxonomy" id="1859131"/>
    <lineage>
        <taxon>Bacteria</taxon>
        <taxon>Pseudomonadati</taxon>
        <taxon>Thermodesulfobacteriota</taxon>
        <taxon>Desulfobulbia</taxon>
        <taxon>Desulfobulbales</taxon>
        <taxon>Desulfobulbaceae</taxon>
        <taxon>Candidatus Electrothrix</taxon>
    </lineage>
</organism>
<dbReference type="GO" id="GO:0005829">
    <property type="term" value="C:cytosol"/>
    <property type="evidence" value="ECO:0007669"/>
    <property type="project" value="TreeGrafter"/>
</dbReference>
<sequence length="59" mass="6502">MKKELLDILACPQCKGKIEPSEDKSALLCHACQLSYAIRDGIPIMIIEEAKPFPSQQSA</sequence>
<dbReference type="Proteomes" id="UP000287853">
    <property type="component" value="Unassembled WGS sequence"/>
</dbReference>
<evidence type="ECO:0000313" key="3">
    <source>
        <dbReference type="Proteomes" id="UP000287853"/>
    </source>
</evidence>
<dbReference type="PANTHER" id="PTHR33505">
    <property type="entry name" value="ZGC:162634"/>
    <property type="match status" value="1"/>
</dbReference>
<protein>
    <recommendedName>
        <fullName evidence="1">UPF0434 protein H206_02959</fullName>
    </recommendedName>
</protein>
<evidence type="ECO:0000313" key="2">
    <source>
        <dbReference type="EMBL" id="RWX43841.1"/>
    </source>
</evidence>
<reference evidence="2 3" key="1">
    <citation type="submission" date="2017-01" db="EMBL/GenBank/DDBJ databases">
        <title>The cable genome- insights into the physiology and evolution of filamentous bacteria capable of sulfide oxidation via long distance electron transfer.</title>
        <authorList>
            <person name="Schreiber L."/>
            <person name="Bjerg J.T."/>
            <person name="Boggild A."/>
            <person name="Van De Vossenberg J."/>
            <person name="Meysman F."/>
            <person name="Nielsen L.P."/>
            <person name="Schramm A."/>
            <person name="Kjeldsen K.U."/>
        </authorList>
    </citation>
    <scope>NUCLEOTIDE SEQUENCE [LARGE SCALE GENOMIC DNA]</scope>
    <source>
        <strain evidence="2">MCF</strain>
    </source>
</reference>
<evidence type="ECO:0000256" key="1">
    <source>
        <dbReference type="HAMAP-Rule" id="MF_01187"/>
    </source>
</evidence>
<dbReference type="EMBL" id="MTKO01000108">
    <property type="protein sequence ID" value="RWX43841.1"/>
    <property type="molecule type" value="Genomic_DNA"/>
</dbReference>
<keyword evidence="3" id="KW-1185">Reference proteome</keyword>
<dbReference type="PANTHER" id="PTHR33505:SF4">
    <property type="entry name" value="PROTEIN PREY, MITOCHONDRIAL"/>
    <property type="match status" value="1"/>
</dbReference>
<dbReference type="SUPFAM" id="SSF158997">
    <property type="entry name" value="Trm112p-like"/>
    <property type="match status" value="1"/>
</dbReference>
<comment type="caution">
    <text evidence="2">The sequence shown here is derived from an EMBL/GenBank/DDBJ whole genome shotgun (WGS) entry which is preliminary data.</text>
</comment>
<dbReference type="AlphaFoldDB" id="A0A444ISH8"/>
<gene>
    <name evidence="2" type="ORF">H206_02959</name>
</gene>
<dbReference type="HAMAP" id="MF_01187">
    <property type="entry name" value="UPF0434"/>
    <property type="match status" value="1"/>
</dbReference>
<proteinExistence type="inferred from homology"/>